<proteinExistence type="inferred from homology"/>
<dbReference type="SUPFAM" id="SSF81342">
    <property type="entry name" value="Transmembrane di-heme cytochromes"/>
    <property type="match status" value="1"/>
</dbReference>
<dbReference type="InterPro" id="IPR011577">
    <property type="entry name" value="Cyt_b561_bac/Ni-Hgenase"/>
</dbReference>
<dbReference type="InterPro" id="IPR016174">
    <property type="entry name" value="Di-haem_cyt_TM"/>
</dbReference>
<dbReference type="InterPro" id="IPR052168">
    <property type="entry name" value="Cytochrome_b561_oxidase"/>
</dbReference>
<evidence type="ECO:0000313" key="16">
    <source>
        <dbReference type="Proteomes" id="UP000619295"/>
    </source>
</evidence>
<dbReference type="PANTHER" id="PTHR30529">
    <property type="entry name" value="CYTOCHROME B561"/>
    <property type="match status" value="1"/>
</dbReference>
<keyword evidence="3" id="KW-0813">Transport</keyword>
<feature type="transmembrane region" description="Helical" evidence="13">
    <location>
        <begin position="72"/>
        <end position="90"/>
    </location>
</feature>
<evidence type="ECO:0000259" key="14">
    <source>
        <dbReference type="Pfam" id="PF01292"/>
    </source>
</evidence>
<keyword evidence="4" id="KW-1003">Cell membrane</keyword>
<dbReference type="GO" id="GO:0009055">
    <property type="term" value="F:electron transfer activity"/>
    <property type="evidence" value="ECO:0007669"/>
    <property type="project" value="InterPro"/>
</dbReference>
<dbReference type="EMBL" id="JACXWY010000005">
    <property type="protein sequence ID" value="MBD3846298.1"/>
    <property type="molecule type" value="Genomic_DNA"/>
</dbReference>
<dbReference type="Pfam" id="PF01292">
    <property type="entry name" value="Ni_hydr_CYTB"/>
    <property type="match status" value="1"/>
</dbReference>
<dbReference type="Proteomes" id="UP000619295">
    <property type="component" value="Unassembled WGS sequence"/>
</dbReference>
<evidence type="ECO:0000256" key="1">
    <source>
        <dbReference type="ARBA" id="ARBA00001970"/>
    </source>
</evidence>
<dbReference type="GO" id="GO:0046872">
    <property type="term" value="F:metal ion binding"/>
    <property type="evidence" value="ECO:0007669"/>
    <property type="project" value="UniProtKB-KW"/>
</dbReference>
<accession>A0A927I1D1</accession>
<evidence type="ECO:0000256" key="6">
    <source>
        <dbReference type="ARBA" id="ARBA00022692"/>
    </source>
</evidence>
<keyword evidence="8" id="KW-0249">Electron transport</keyword>
<evidence type="ECO:0000256" key="5">
    <source>
        <dbReference type="ARBA" id="ARBA00022617"/>
    </source>
</evidence>
<keyword evidence="10" id="KW-0408">Iron</keyword>
<feature type="domain" description="Cytochrome b561 bacterial/Ni-hydrogenase" evidence="14">
    <location>
        <begin position="27"/>
        <end position="195"/>
    </location>
</feature>
<comment type="cofactor">
    <cofactor evidence="1">
        <name>heme b</name>
        <dbReference type="ChEBI" id="CHEBI:60344"/>
    </cofactor>
</comment>
<dbReference type="GO" id="GO:0005886">
    <property type="term" value="C:plasma membrane"/>
    <property type="evidence" value="ECO:0007669"/>
    <property type="project" value="UniProtKB-SubCell"/>
</dbReference>
<evidence type="ECO:0000256" key="11">
    <source>
        <dbReference type="ARBA" id="ARBA00023136"/>
    </source>
</evidence>
<evidence type="ECO:0000256" key="8">
    <source>
        <dbReference type="ARBA" id="ARBA00022982"/>
    </source>
</evidence>
<evidence type="ECO:0000256" key="10">
    <source>
        <dbReference type="ARBA" id="ARBA00023004"/>
    </source>
</evidence>
<name>A0A927I1D1_9HYPH</name>
<dbReference type="GO" id="GO:0022904">
    <property type="term" value="P:respiratory electron transport chain"/>
    <property type="evidence" value="ECO:0007669"/>
    <property type="project" value="InterPro"/>
</dbReference>
<sequence>MSTQTTQISSPSKIVDESGRLQPYRDRYNATARLFHWTIALLIAGMFLTDWMRGAAERGSSGRVWWLSAHESLGLLVLILSIVRLGWRLAHPAPAVRGSPLVRKAAEAGHVLLYLATLGLPLAGIGRAMSGGGDVVFFGLVIPSMTGRNSLLSTITHFVHGGLVMNLLLALIAGHVIAALWHQFLRKDGTLQRML</sequence>
<evidence type="ECO:0000256" key="7">
    <source>
        <dbReference type="ARBA" id="ARBA00022723"/>
    </source>
</evidence>
<dbReference type="RefSeq" id="WP_080654974.1">
    <property type="nucleotide sequence ID" value="NZ_JACXWY010000005.1"/>
</dbReference>
<feature type="transmembrane region" description="Helical" evidence="13">
    <location>
        <begin position="34"/>
        <end position="52"/>
    </location>
</feature>
<keyword evidence="7" id="KW-0479">Metal-binding</keyword>
<protein>
    <submittedName>
        <fullName evidence="15">Cytochrome b</fullName>
    </submittedName>
</protein>
<comment type="subcellular location">
    <subcellularLocation>
        <location evidence="2">Cell membrane</location>
        <topology evidence="2">Multi-pass membrane protein</topology>
    </subcellularLocation>
</comment>
<evidence type="ECO:0000313" key="15">
    <source>
        <dbReference type="EMBL" id="MBD3846298.1"/>
    </source>
</evidence>
<keyword evidence="9 13" id="KW-1133">Transmembrane helix</keyword>
<comment type="similarity">
    <text evidence="12">Belongs to the cytochrome b561 family.</text>
</comment>
<evidence type="ECO:0000256" key="9">
    <source>
        <dbReference type="ARBA" id="ARBA00022989"/>
    </source>
</evidence>
<evidence type="ECO:0000256" key="13">
    <source>
        <dbReference type="SAM" id="Phobius"/>
    </source>
</evidence>
<comment type="caution">
    <text evidence="15">The sequence shown here is derived from an EMBL/GenBank/DDBJ whole genome shotgun (WGS) entry which is preliminary data.</text>
</comment>
<feature type="transmembrane region" description="Helical" evidence="13">
    <location>
        <begin position="162"/>
        <end position="185"/>
    </location>
</feature>
<keyword evidence="11 13" id="KW-0472">Membrane</keyword>
<reference evidence="15" key="1">
    <citation type="submission" date="2020-09" db="EMBL/GenBank/DDBJ databases">
        <title>Bosea spartocytisi sp. nov. a root nodule endophyte of Spartocytisus supranubius in the high mountain ecosystem fo the Teide National Park (Canary Islands, Spain).</title>
        <authorList>
            <person name="Pulido-Suarez L."/>
            <person name="Peix A."/>
            <person name="Igual J.M."/>
            <person name="Socas-Perez N."/>
            <person name="Velazquez E."/>
            <person name="Flores-Felix J.D."/>
            <person name="Leon-Barrios M."/>
        </authorList>
    </citation>
    <scope>NUCLEOTIDE SEQUENCE</scope>
    <source>
        <strain evidence="15">SSUT16</strain>
    </source>
</reference>
<gene>
    <name evidence="15" type="ORF">IED13_11370</name>
</gene>
<feature type="transmembrane region" description="Helical" evidence="13">
    <location>
        <begin position="111"/>
        <end position="142"/>
    </location>
</feature>
<dbReference type="PANTHER" id="PTHR30529:SF1">
    <property type="entry name" value="CYTOCHROME B561 HOMOLOG 2"/>
    <property type="match status" value="1"/>
</dbReference>
<dbReference type="AlphaFoldDB" id="A0A927I1D1"/>
<evidence type="ECO:0000256" key="3">
    <source>
        <dbReference type="ARBA" id="ARBA00022448"/>
    </source>
</evidence>
<keyword evidence="16" id="KW-1185">Reference proteome</keyword>
<evidence type="ECO:0000256" key="2">
    <source>
        <dbReference type="ARBA" id="ARBA00004651"/>
    </source>
</evidence>
<keyword evidence="5" id="KW-0349">Heme</keyword>
<organism evidence="15 16">
    <name type="scientific">Bosea spartocytisi</name>
    <dbReference type="NCBI Taxonomy" id="2773451"/>
    <lineage>
        <taxon>Bacteria</taxon>
        <taxon>Pseudomonadati</taxon>
        <taxon>Pseudomonadota</taxon>
        <taxon>Alphaproteobacteria</taxon>
        <taxon>Hyphomicrobiales</taxon>
        <taxon>Boseaceae</taxon>
        <taxon>Bosea</taxon>
    </lineage>
</organism>
<evidence type="ECO:0000256" key="4">
    <source>
        <dbReference type="ARBA" id="ARBA00022475"/>
    </source>
</evidence>
<dbReference type="GO" id="GO:0020037">
    <property type="term" value="F:heme binding"/>
    <property type="evidence" value="ECO:0007669"/>
    <property type="project" value="TreeGrafter"/>
</dbReference>
<dbReference type="Gene3D" id="1.20.950.20">
    <property type="entry name" value="Transmembrane di-heme cytochromes, Chain C"/>
    <property type="match status" value="1"/>
</dbReference>
<evidence type="ECO:0000256" key="12">
    <source>
        <dbReference type="ARBA" id="ARBA00037975"/>
    </source>
</evidence>
<keyword evidence="6 13" id="KW-0812">Transmembrane</keyword>